<dbReference type="AlphaFoldDB" id="A0A4Y7T4Y5"/>
<proteinExistence type="predicted"/>
<feature type="compositionally biased region" description="Basic and acidic residues" evidence="1">
    <location>
        <begin position="558"/>
        <end position="575"/>
    </location>
</feature>
<accession>A0A4Y7T4Y5</accession>
<dbReference type="InterPro" id="IPR041078">
    <property type="entry name" value="Plavaka"/>
</dbReference>
<dbReference type="Pfam" id="PF18759">
    <property type="entry name" value="Plavaka"/>
    <property type="match status" value="1"/>
</dbReference>
<feature type="non-terminal residue" evidence="2">
    <location>
        <position position="1"/>
    </location>
</feature>
<name>A0A4Y7T4Y5_COPMI</name>
<dbReference type="Proteomes" id="UP000298030">
    <property type="component" value="Unassembled WGS sequence"/>
</dbReference>
<dbReference type="EMBL" id="QPFP01000029">
    <property type="protein sequence ID" value="TEB29008.1"/>
    <property type="molecule type" value="Genomic_DNA"/>
</dbReference>
<evidence type="ECO:0000313" key="3">
    <source>
        <dbReference type="Proteomes" id="UP000298030"/>
    </source>
</evidence>
<feature type="region of interest" description="Disordered" evidence="1">
    <location>
        <begin position="558"/>
        <end position="580"/>
    </location>
</feature>
<dbReference type="OrthoDB" id="2687259at2759"/>
<organism evidence="2 3">
    <name type="scientific">Coprinellus micaceus</name>
    <name type="common">Glistening ink-cap mushroom</name>
    <name type="synonym">Coprinus micaceus</name>
    <dbReference type="NCBI Taxonomy" id="71717"/>
    <lineage>
        <taxon>Eukaryota</taxon>
        <taxon>Fungi</taxon>
        <taxon>Dikarya</taxon>
        <taxon>Basidiomycota</taxon>
        <taxon>Agaricomycotina</taxon>
        <taxon>Agaricomycetes</taxon>
        <taxon>Agaricomycetidae</taxon>
        <taxon>Agaricales</taxon>
        <taxon>Agaricineae</taxon>
        <taxon>Psathyrellaceae</taxon>
        <taxon>Coprinellus</taxon>
    </lineage>
</organism>
<sequence>PFPNHSSFELGEWYIEAGSQLSLASLQNLVELAQRPGFSEQVSQANWPKIFNSLGGDGDVLSDPTGDANGDWIDEAGWKQTPVSIPVPIGGLAEARVVGTLFHRSIVSILREKISNSPDAELFHFDPFEVHWQPDLESPPQRVYSELYNSDAFMKAHRELQDSPQPAGCHLPRVVVGLMFWSDGTHVSAFSSEKLWPLYMCFGNESKYRRCKTASELCHHVAYFDELSADFKDYIARRNKGKMPADPFMAHCRMEMFHAQWHILQDDELLDAMENGVVIMCQDGKERRFYIRIFTYSADYPEKVLIATIKQRGDCPCPRCLVKKTELDQLGTPEDMLRREQTMRRDNEVRRVTVSKAREKIMPSDGKGVVVGNRDVQALLQPQSLQAVMNSFSVRTAAADPQFDIFSAVVIDQMHEFELGVWKELFLHLMRILAASVTGEALVNEFDRRFRLVPIFGRGIRRFSTNVSQIKRKAARDYEDLLQCCMPVFEALLPNTGYGQAMISLIAICARWHALAKLRMHTDDTLQMLEEATTELGSQFRSFVRDVCEHIATRELPAEAAEREEREKRQAEKKAAAVSEKATKKARKTVKMNISRVKFHFLGDYVKTIRRFGTTDLYSTELGELMHRSPKRWYRRSSKRNPRKEVVRHERRVARIRKLRNELRSRNKVDPKIVEEQKLGAKAADIHHFIGTNQNTPVSLNSFRVPSPDCSTFVPNLQKHLLPRVVPHTERQHLERVTAEGLEFIRPELGPVQLDWSSVYPKGWRIFSHKIIRIKYTTYDVRRREDVIHIGSDVCNVMIANPAYADDQTLPPYRYARVLGIYHADVSYTGEVFPGVRCLQPTRLEFVWVRWYIINQPKDDMVPLESVSFPPVDSPESTAFLHPNTILRAAHLIPRFHKGRVYEDGQGRSHMARDAYDWNEYYVNQFVDRDMFMRYQMGMAVGH</sequence>
<feature type="non-terminal residue" evidence="2">
    <location>
        <position position="943"/>
    </location>
</feature>
<protein>
    <submittedName>
        <fullName evidence="2">Uncharacterized protein</fullName>
    </submittedName>
</protein>
<comment type="caution">
    <text evidence="2">The sequence shown here is derived from an EMBL/GenBank/DDBJ whole genome shotgun (WGS) entry which is preliminary data.</text>
</comment>
<evidence type="ECO:0000256" key="1">
    <source>
        <dbReference type="SAM" id="MobiDB-lite"/>
    </source>
</evidence>
<dbReference type="STRING" id="71717.A0A4Y7T4Y5"/>
<keyword evidence="3" id="KW-1185">Reference proteome</keyword>
<evidence type="ECO:0000313" key="2">
    <source>
        <dbReference type="EMBL" id="TEB29008.1"/>
    </source>
</evidence>
<reference evidence="2 3" key="1">
    <citation type="journal article" date="2019" name="Nat. Ecol. Evol.">
        <title>Megaphylogeny resolves global patterns of mushroom evolution.</title>
        <authorList>
            <person name="Varga T."/>
            <person name="Krizsan K."/>
            <person name="Foldi C."/>
            <person name="Dima B."/>
            <person name="Sanchez-Garcia M."/>
            <person name="Sanchez-Ramirez S."/>
            <person name="Szollosi G.J."/>
            <person name="Szarkandi J.G."/>
            <person name="Papp V."/>
            <person name="Albert L."/>
            <person name="Andreopoulos W."/>
            <person name="Angelini C."/>
            <person name="Antonin V."/>
            <person name="Barry K.W."/>
            <person name="Bougher N.L."/>
            <person name="Buchanan P."/>
            <person name="Buyck B."/>
            <person name="Bense V."/>
            <person name="Catcheside P."/>
            <person name="Chovatia M."/>
            <person name="Cooper J."/>
            <person name="Damon W."/>
            <person name="Desjardin D."/>
            <person name="Finy P."/>
            <person name="Geml J."/>
            <person name="Haridas S."/>
            <person name="Hughes K."/>
            <person name="Justo A."/>
            <person name="Karasinski D."/>
            <person name="Kautmanova I."/>
            <person name="Kiss B."/>
            <person name="Kocsube S."/>
            <person name="Kotiranta H."/>
            <person name="LaButti K.M."/>
            <person name="Lechner B.E."/>
            <person name="Liimatainen K."/>
            <person name="Lipzen A."/>
            <person name="Lukacs Z."/>
            <person name="Mihaltcheva S."/>
            <person name="Morgado L.N."/>
            <person name="Niskanen T."/>
            <person name="Noordeloos M.E."/>
            <person name="Ohm R.A."/>
            <person name="Ortiz-Santana B."/>
            <person name="Ovrebo C."/>
            <person name="Racz N."/>
            <person name="Riley R."/>
            <person name="Savchenko A."/>
            <person name="Shiryaev A."/>
            <person name="Soop K."/>
            <person name="Spirin V."/>
            <person name="Szebenyi C."/>
            <person name="Tomsovsky M."/>
            <person name="Tulloss R.E."/>
            <person name="Uehling J."/>
            <person name="Grigoriev I.V."/>
            <person name="Vagvolgyi C."/>
            <person name="Papp T."/>
            <person name="Martin F.M."/>
            <person name="Miettinen O."/>
            <person name="Hibbett D.S."/>
            <person name="Nagy L.G."/>
        </authorList>
    </citation>
    <scope>NUCLEOTIDE SEQUENCE [LARGE SCALE GENOMIC DNA]</scope>
    <source>
        <strain evidence="2 3">FP101781</strain>
    </source>
</reference>
<gene>
    <name evidence="2" type="ORF">FA13DRAFT_1602778</name>
</gene>